<evidence type="ECO:0000313" key="1">
    <source>
        <dbReference type="EMBL" id="SQH24563.1"/>
    </source>
</evidence>
<dbReference type="GeneID" id="93262062"/>
<dbReference type="RefSeq" id="WP_003785150.1">
    <property type="nucleotide sequence ID" value="NZ_CP045141.1"/>
</dbReference>
<dbReference type="EMBL" id="LS483426">
    <property type="protein sequence ID" value="SQH24563.1"/>
    <property type="molecule type" value="Genomic_DNA"/>
</dbReference>
<sequence>MSETITFAQYLKDNSRATHDSVDELVMSMKPFSSPENYTKFLQLQAVFHKIVDDIYKNPELNQQIPNLASLARYDFVIQDLQDLNAQEKAVDLELPKPEGAEAIGWLYCAEGSNVGAAFLFKDAQANLGFTGEHGARHLAPHADGRGKHWREFAVHLNNLNLKDEERETALKGSLEAFAFYKKLLRAIFEVA</sequence>
<dbReference type="SUPFAM" id="SSF48613">
    <property type="entry name" value="Heme oxygenase-like"/>
    <property type="match status" value="1"/>
</dbReference>
<dbReference type="GO" id="GO:0004392">
    <property type="term" value="F:heme oxygenase (decyclizing) activity"/>
    <property type="evidence" value="ECO:0007669"/>
    <property type="project" value="InterPro"/>
</dbReference>
<reference evidence="1 2" key="1">
    <citation type="submission" date="2018-06" db="EMBL/GenBank/DDBJ databases">
        <authorList>
            <consortium name="Pathogen Informatics"/>
            <person name="Doyle S."/>
        </authorList>
    </citation>
    <scope>NUCLEOTIDE SEQUENCE [LARGE SCALE GENOMIC DNA]</scope>
    <source>
        <strain evidence="1 2">NCTC10529</strain>
    </source>
</reference>
<dbReference type="Pfam" id="PF01126">
    <property type="entry name" value="Heme_oxygenase"/>
    <property type="match status" value="1"/>
</dbReference>
<dbReference type="InterPro" id="IPR016084">
    <property type="entry name" value="Haem_Oase-like_multi-hlx"/>
</dbReference>
<organism evidence="1 2">
    <name type="scientific">Kingella kingae</name>
    <dbReference type="NCBI Taxonomy" id="504"/>
    <lineage>
        <taxon>Bacteria</taxon>
        <taxon>Pseudomonadati</taxon>
        <taxon>Pseudomonadota</taxon>
        <taxon>Betaproteobacteria</taxon>
        <taxon>Neisseriales</taxon>
        <taxon>Neisseriaceae</taxon>
        <taxon>Kingella</taxon>
    </lineage>
</organism>
<accession>A0AAX2J4S8</accession>
<dbReference type="InterPro" id="IPR016053">
    <property type="entry name" value="Haem_Oase-like"/>
</dbReference>
<gene>
    <name evidence="1" type="ORF">NCTC10529_00751</name>
</gene>
<dbReference type="AlphaFoldDB" id="A0AAX2J4S8"/>
<protein>
    <submittedName>
        <fullName evidence="1">Heme oxygenase</fullName>
    </submittedName>
</protein>
<dbReference type="Gene3D" id="1.20.910.10">
    <property type="entry name" value="Heme oxygenase-like"/>
    <property type="match status" value="1"/>
</dbReference>
<name>A0AAX2J4S8_KINKI</name>
<evidence type="ECO:0000313" key="2">
    <source>
        <dbReference type="Proteomes" id="UP000248598"/>
    </source>
</evidence>
<dbReference type="Proteomes" id="UP000248598">
    <property type="component" value="Chromosome 1"/>
</dbReference>
<proteinExistence type="predicted"/>
<dbReference type="GO" id="GO:0006788">
    <property type="term" value="P:heme oxidation"/>
    <property type="evidence" value="ECO:0007669"/>
    <property type="project" value="InterPro"/>
</dbReference>